<proteinExistence type="predicted"/>
<dbReference type="EMBL" id="JBBYHR010000012">
    <property type="protein sequence ID" value="MEL1246140.1"/>
    <property type="molecule type" value="Genomic_DNA"/>
</dbReference>
<feature type="domain" description="Arm DNA-binding" evidence="1">
    <location>
        <begin position="10"/>
        <end position="78"/>
    </location>
</feature>
<evidence type="ECO:0000259" key="1">
    <source>
        <dbReference type="Pfam" id="PF17293"/>
    </source>
</evidence>
<dbReference type="Pfam" id="PF17293">
    <property type="entry name" value="Arm-DNA-bind_5"/>
    <property type="match status" value="1"/>
</dbReference>
<protein>
    <submittedName>
        <fullName evidence="2">Arm DNA-binding domain-containing protein</fullName>
    </submittedName>
</protein>
<keyword evidence="3" id="KW-1185">Reference proteome</keyword>
<accession>A0ABU9I151</accession>
<dbReference type="RefSeq" id="WP_341698436.1">
    <property type="nucleotide sequence ID" value="NZ_JBBYHR010000012.1"/>
</dbReference>
<reference evidence="2 3" key="1">
    <citation type="submission" date="2024-04" db="EMBL/GenBank/DDBJ databases">
        <title>Flavobacterium sp. DGU11 16S ribosomal RNA gene Genome sequencing and assembly.</title>
        <authorList>
            <person name="Park S."/>
        </authorList>
    </citation>
    <scope>NUCLEOTIDE SEQUENCE [LARGE SCALE GENOMIC DNA]</scope>
    <source>
        <strain evidence="2 3">DGU11</strain>
    </source>
</reference>
<dbReference type="Proteomes" id="UP001464555">
    <property type="component" value="Unassembled WGS sequence"/>
</dbReference>
<gene>
    <name evidence="2" type="ORF">AAEO56_17840</name>
</gene>
<keyword evidence="2" id="KW-0238">DNA-binding</keyword>
<evidence type="ECO:0000313" key="3">
    <source>
        <dbReference type="Proteomes" id="UP001464555"/>
    </source>
</evidence>
<organism evidence="2 3">
    <name type="scientific">Flavobacterium arundinis</name>
    <dbReference type="NCBI Taxonomy" id="3139143"/>
    <lineage>
        <taxon>Bacteria</taxon>
        <taxon>Pseudomonadati</taxon>
        <taxon>Bacteroidota</taxon>
        <taxon>Flavobacteriia</taxon>
        <taxon>Flavobacteriales</taxon>
        <taxon>Flavobacteriaceae</taxon>
        <taxon>Flavobacterium</taxon>
    </lineage>
</organism>
<evidence type="ECO:0000313" key="2">
    <source>
        <dbReference type="EMBL" id="MEL1246140.1"/>
    </source>
</evidence>
<sequence>MLEQSFGLTFFLKNSSKESKERIIYLRVTVDGVPRETSTKRKWDATRWNQKLERASGTKEDAKATNLFLDSLAAKVNQYR</sequence>
<comment type="caution">
    <text evidence="2">The sequence shown here is derived from an EMBL/GenBank/DDBJ whole genome shotgun (WGS) entry which is preliminary data.</text>
</comment>
<name>A0ABU9I151_9FLAO</name>
<dbReference type="InterPro" id="IPR035386">
    <property type="entry name" value="Arm-DNA-bind_5"/>
</dbReference>
<dbReference type="GO" id="GO:0003677">
    <property type="term" value="F:DNA binding"/>
    <property type="evidence" value="ECO:0007669"/>
    <property type="project" value="UniProtKB-KW"/>
</dbReference>